<name>A0ABU7RTB2_9ACTN</name>
<protein>
    <submittedName>
        <fullName evidence="2">Methyltransferase domain-containing protein</fullName>
    </submittedName>
</protein>
<dbReference type="EMBL" id="JAZGQK010000012">
    <property type="protein sequence ID" value="MEE6259748.1"/>
    <property type="molecule type" value="Genomic_DNA"/>
</dbReference>
<proteinExistence type="predicted"/>
<gene>
    <name evidence="2" type="ORF">V1633_14765</name>
</gene>
<comment type="caution">
    <text evidence="2">The sequence shown here is derived from an EMBL/GenBank/DDBJ whole genome shotgun (WGS) entry which is preliminary data.</text>
</comment>
<evidence type="ECO:0000313" key="2">
    <source>
        <dbReference type="EMBL" id="MEE6259748.1"/>
    </source>
</evidence>
<dbReference type="Gene3D" id="3.40.50.150">
    <property type="entry name" value="Vaccinia Virus protein VP39"/>
    <property type="match status" value="1"/>
</dbReference>
<dbReference type="InterPro" id="IPR013216">
    <property type="entry name" value="Methyltransf_11"/>
</dbReference>
<keyword evidence="2" id="KW-0489">Methyltransferase</keyword>
<dbReference type="PANTHER" id="PTHR43460">
    <property type="entry name" value="METHYLTRANSFERASE"/>
    <property type="match status" value="1"/>
</dbReference>
<reference evidence="2 3" key="1">
    <citation type="submission" date="2024-01" db="EMBL/GenBank/DDBJ databases">
        <title>Genome insights into Plantactinospora sonchi sp. nov.</title>
        <authorList>
            <person name="Wang L."/>
        </authorList>
    </citation>
    <scope>NUCLEOTIDE SEQUENCE [LARGE SCALE GENOMIC DNA]</scope>
    <source>
        <strain evidence="2 3">NEAU-QY2</strain>
    </source>
</reference>
<dbReference type="GO" id="GO:0008168">
    <property type="term" value="F:methyltransferase activity"/>
    <property type="evidence" value="ECO:0007669"/>
    <property type="project" value="UniProtKB-KW"/>
</dbReference>
<keyword evidence="2" id="KW-0808">Transferase</keyword>
<dbReference type="RefSeq" id="WP_331214870.1">
    <property type="nucleotide sequence ID" value="NZ_JAZGQK010000012.1"/>
</dbReference>
<dbReference type="Proteomes" id="UP001332243">
    <property type="component" value="Unassembled WGS sequence"/>
</dbReference>
<dbReference type="Pfam" id="PF08241">
    <property type="entry name" value="Methyltransf_11"/>
    <property type="match status" value="1"/>
</dbReference>
<dbReference type="InterPro" id="IPR052939">
    <property type="entry name" value="23S_rRNA_MeTrnsfrase_RlmA"/>
</dbReference>
<keyword evidence="3" id="KW-1185">Reference proteome</keyword>
<dbReference type="InterPro" id="IPR029063">
    <property type="entry name" value="SAM-dependent_MTases_sf"/>
</dbReference>
<dbReference type="SUPFAM" id="SSF53335">
    <property type="entry name" value="S-adenosyl-L-methionine-dependent methyltransferases"/>
    <property type="match status" value="1"/>
</dbReference>
<evidence type="ECO:0000259" key="1">
    <source>
        <dbReference type="Pfam" id="PF08241"/>
    </source>
</evidence>
<accession>A0ABU7RTB2</accession>
<dbReference type="GO" id="GO:0032259">
    <property type="term" value="P:methylation"/>
    <property type="evidence" value="ECO:0007669"/>
    <property type="project" value="UniProtKB-KW"/>
</dbReference>
<sequence>MATFEELVAEGVAVPVEGWDFSWFAGRATEQRPSWGYARLMGERMARADRAVDLQTGGGEVLAGVPKPPPVLVATEGWRPNAVLARQRLAAVGGVVVEVGEAADLPFVDGAFDLVVSRHPVTVRWDEIARVLAPGGTYLSQQVGPGSVRELAEFLTGPRPVGRARDPERARATATALGLDVRDLRSEALRMEFFDVVAVIVFLRKVVWTVPGFTVDGYRDRLLALHRRIERDGLFVAHSRRYLFEARKRG</sequence>
<evidence type="ECO:0000313" key="3">
    <source>
        <dbReference type="Proteomes" id="UP001332243"/>
    </source>
</evidence>
<organism evidence="2 3">
    <name type="scientific">Plantactinospora sonchi</name>
    <dbReference type="NCBI Taxonomy" id="1544735"/>
    <lineage>
        <taxon>Bacteria</taxon>
        <taxon>Bacillati</taxon>
        <taxon>Actinomycetota</taxon>
        <taxon>Actinomycetes</taxon>
        <taxon>Micromonosporales</taxon>
        <taxon>Micromonosporaceae</taxon>
        <taxon>Plantactinospora</taxon>
    </lineage>
</organism>
<dbReference type="PANTHER" id="PTHR43460:SF1">
    <property type="entry name" value="METHYLTRANSFERASE TYPE 11 DOMAIN-CONTAINING PROTEIN"/>
    <property type="match status" value="1"/>
</dbReference>
<feature type="domain" description="Methyltransferase type 11" evidence="1">
    <location>
        <begin position="53"/>
        <end position="138"/>
    </location>
</feature>